<keyword evidence="7" id="KW-1185">Reference proteome</keyword>
<evidence type="ECO:0000256" key="4">
    <source>
        <dbReference type="SAM" id="MobiDB-lite"/>
    </source>
</evidence>
<dbReference type="GO" id="GO:0046813">
    <property type="term" value="P:receptor-mediated virion attachment to host cell"/>
    <property type="evidence" value="ECO:0007669"/>
    <property type="project" value="TreeGrafter"/>
</dbReference>
<dbReference type="InterPro" id="IPR019734">
    <property type="entry name" value="TPR_rpt"/>
</dbReference>
<dbReference type="PROSITE" id="PS50005">
    <property type="entry name" value="TPR"/>
    <property type="match status" value="1"/>
</dbReference>
<evidence type="ECO:0000256" key="3">
    <source>
        <dbReference type="PROSITE-ProRule" id="PRU00339"/>
    </source>
</evidence>
<evidence type="ECO:0000256" key="1">
    <source>
        <dbReference type="ARBA" id="ARBA00022737"/>
    </source>
</evidence>
<dbReference type="GO" id="GO:0009279">
    <property type="term" value="C:cell outer membrane"/>
    <property type="evidence" value="ECO:0007669"/>
    <property type="project" value="TreeGrafter"/>
</dbReference>
<name>A0A1H8AN24_9BACT</name>
<dbReference type="RefSeq" id="WP_093884708.1">
    <property type="nucleotide sequence ID" value="NZ_FOBS01000038.1"/>
</dbReference>
<feature type="region of interest" description="Disordered" evidence="4">
    <location>
        <begin position="36"/>
        <end position="66"/>
    </location>
</feature>
<dbReference type="EMBL" id="FOBS01000038">
    <property type="protein sequence ID" value="SEM71953.1"/>
    <property type="molecule type" value="Genomic_DNA"/>
</dbReference>
<sequence>MLNKFYGSTMVLAATALLFASLSLTGCEKAQDVKGKAEVQKQEAPAPAPAAPAAPQPGASTQAPTASADASFEVKSHIKQGLSYVSTAKNAHNKALFDENIENALKEFSLAIEKAPDYADAYSNRGVAYMQQRKFNKALEDLKKAKELKADSPSIRYNLACLYSLKGDVDFGLDELDASLTNGFSDYESLRKDPDLNNLRKHPEFKKVLEKHKVFIVK</sequence>
<reference evidence="6 7" key="1">
    <citation type="submission" date="2016-10" db="EMBL/GenBank/DDBJ databases">
        <authorList>
            <person name="de Groot N.N."/>
        </authorList>
    </citation>
    <scope>NUCLEOTIDE SEQUENCE [LARGE SCALE GENOMIC DNA]</scope>
    <source>
        <strain evidence="6 7">DSM 8423</strain>
    </source>
</reference>
<keyword evidence="2 3" id="KW-0802">TPR repeat</keyword>
<dbReference type="PANTHER" id="PTHR44858">
    <property type="entry name" value="TETRATRICOPEPTIDE REPEAT PROTEIN 6"/>
    <property type="match status" value="1"/>
</dbReference>
<feature type="signal peptide" evidence="5">
    <location>
        <begin position="1"/>
        <end position="30"/>
    </location>
</feature>
<evidence type="ECO:0000256" key="2">
    <source>
        <dbReference type="ARBA" id="ARBA00022803"/>
    </source>
</evidence>
<dbReference type="PANTHER" id="PTHR44858:SF1">
    <property type="entry name" value="UDP-N-ACETYLGLUCOSAMINE--PEPTIDE N-ACETYLGLUCOSAMINYLTRANSFERASE SPINDLY-RELATED"/>
    <property type="match status" value="1"/>
</dbReference>
<dbReference type="SUPFAM" id="SSF48452">
    <property type="entry name" value="TPR-like"/>
    <property type="match status" value="1"/>
</dbReference>
<dbReference type="Gene3D" id="1.25.40.10">
    <property type="entry name" value="Tetratricopeptide repeat domain"/>
    <property type="match status" value="1"/>
</dbReference>
<feature type="repeat" description="TPR" evidence="3">
    <location>
        <begin position="119"/>
        <end position="152"/>
    </location>
</feature>
<feature type="compositionally biased region" description="Low complexity" evidence="4">
    <location>
        <begin position="56"/>
        <end position="66"/>
    </location>
</feature>
<dbReference type="Pfam" id="PF00515">
    <property type="entry name" value="TPR_1"/>
    <property type="match status" value="1"/>
</dbReference>
<dbReference type="OrthoDB" id="5420636at2"/>
<dbReference type="InterPro" id="IPR011990">
    <property type="entry name" value="TPR-like_helical_dom_sf"/>
</dbReference>
<evidence type="ECO:0000313" key="7">
    <source>
        <dbReference type="Proteomes" id="UP000198744"/>
    </source>
</evidence>
<protein>
    <submittedName>
        <fullName evidence="6">TPR repeat-containing protein</fullName>
    </submittedName>
</protein>
<dbReference type="AlphaFoldDB" id="A0A1H8AN24"/>
<dbReference type="STRING" id="43775.SAMN04489760_13827"/>
<dbReference type="NCBIfam" id="NF047558">
    <property type="entry name" value="TPR_END_plus"/>
    <property type="match status" value="1"/>
</dbReference>
<accession>A0A1H8AN24</accession>
<proteinExistence type="predicted"/>
<feature type="compositionally biased region" description="Pro residues" evidence="4">
    <location>
        <begin position="46"/>
        <end position="55"/>
    </location>
</feature>
<organism evidence="6 7">
    <name type="scientific">Syntrophus gentianae</name>
    <dbReference type="NCBI Taxonomy" id="43775"/>
    <lineage>
        <taxon>Bacteria</taxon>
        <taxon>Pseudomonadati</taxon>
        <taxon>Thermodesulfobacteriota</taxon>
        <taxon>Syntrophia</taxon>
        <taxon>Syntrophales</taxon>
        <taxon>Syntrophaceae</taxon>
        <taxon>Syntrophus</taxon>
    </lineage>
</organism>
<dbReference type="InterPro" id="IPR050498">
    <property type="entry name" value="Ycf3"/>
</dbReference>
<evidence type="ECO:0000313" key="6">
    <source>
        <dbReference type="EMBL" id="SEM71953.1"/>
    </source>
</evidence>
<dbReference type="PROSITE" id="PS51257">
    <property type="entry name" value="PROKAR_LIPOPROTEIN"/>
    <property type="match status" value="1"/>
</dbReference>
<keyword evidence="5" id="KW-0732">Signal</keyword>
<dbReference type="SMART" id="SM00028">
    <property type="entry name" value="TPR"/>
    <property type="match status" value="1"/>
</dbReference>
<gene>
    <name evidence="6" type="ORF">SAMN04489760_13827</name>
</gene>
<evidence type="ECO:0000256" key="5">
    <source>
        <dbReference type="SAM" id="SignalP"/>
    </source>
</evidence>
<keyword evidence="1" id="KW-0677">Repeat</keyword>
<feature type="chain" id="PRO_5011783365" evidence="5">
    <location>
        <begin position="31"/>
        <end position="218"/>
    </location>
</feature>
<dbReference type="Proteomes" id="UP000198744">
    <property type="component" value="Unassembled WGS sequence"/>
</dbReference>